<evidence type="ECO:0000256" key="1">
    <source>
        <dbReference type="SAM" id="SignalP"/>
    </source>
</evidence>
<proteinExistence type="predicted"/>
<dbReference type="OrthoDB" id="5196783at2"/>
<protein>
    <submittedName>
        <fullName evidence="2">Uncharacterized protein</fullName>
    </submittedName>
</protein>
<sequence>MRKLASLTLALVVAGGVMIATPATAAAKISNGVACKKLNQTTTVSGSKYKCAKNPLSTSTKLTWLSLDCLNSAAAFVKSQKDSVVLTTNLTAQIPVIDLGITTETANKAETQKKLDDTNLRLTAAKAKLAAAVSDADKKAYTSAVSAWTSAVRLYTSQLNKITLNIRKLESAKLAATTQPAQLKADVANTKANAQLICTKGF</sequence>
<keyword evidence="1" id="KW-0732">Signal</keyword>
<dbReference type="KEGG" id="pvn:A7sIIA15_06235"/>
<dbReference type="RefSeq" id="WP_095686471.1">
    <property type="nucleotide sequence ID" value="NZ_CP016776.1"/>
</dbReference>
<evidence type="ECO:0000313" key="2">
    <source>
        <dbReference type="EMBL" id="ASY20661.1"/>
    </source>
</evidence>
<organism evidence="2 3">
    <name type="scientific">Candidatus Planktophila vernalis</name>
    <dbReference type="NCBI Taxonomy" id="1884907"/>
    <lineage>
        <taxon>Bacteria</taxon>
        <taxon>Bacillati</taxon>
        <taxon>Actinomycetota</taxon>
        <taxon>Actinomycetes</taxon>
        <taxon>Candidatus Nanopelagicales</taxon>
        <taxon>Candidatus Nanopelagicaceae</taxon>
        <taxon>Candidatus Planktophila</taxon>
    </lineage>
</organism>
<feature type="signal peptide" evidence="1">
    <location>
        <begin position="1"/>
        <end position="25"/>
    </location>
</feature>
<evidence type="ECO:0000313" key="3">
    <source>
        <dbReference type="Proteomes" id="UP000217186"/>
    </source>
</evidence>
<dbReference type="AlphaFoldDB" id="A0A249KV59"/>
<name>A0A249KV59_9ACTN</name>
<feature type="chain" id="PRO_5013258916" evidence="1">
    <location>
        <begin position="26"/>
        <end position="202"/>
    </location>
</feature>
<keyword evidence="3" id="KW-1185">Reference proteome</keyword>
<dbReference type="Proteomes" id="UP000217186">
    <property type="component" value="Chromosome"/>
</dbReference>
<dbReference type="EMBL" id="CP016776">
    <property type="protein sequence ID" value="ASY20661.1"/>
    <property type="molecule type" value="Genomic_DNA"/>
</dbReference>
<gene>
    <name evidence="2" type="ORF">A7sIIA15_06235</name>
</gene>
<accession>A0A249KV59</accession>
<reference evidence="2 3" key="1">
    <citation type="submission" date="2016-07" db="EMBL/GenBank/DDBJ databases">
        <title>High microdiversification within the ubiquitous acI lineage of Actinobacteria.</title>
        <authorList>
            <person name="Neuenschwander S.M."/>
            <person name="Salcher M."/>
            <person name="Ghai R."/>
            <person name="Pernthaler J."/>
        </authorList>
    </citation>
    <scope>NUCLEOTIDE SEQUENCE [LARGE SCALE GENOMIC DNA]</scope>
    <source>
        <strain evidence="2">MMS-IIA-15</strain>
    </source>
</reference>